<evidence type="ECO:0000313" key="3">
    <source>
        <dbReference type="Proteomes" id="UP000011531"/>
    </source>
</evidence>
<dbReference type="InterPro" id="IPR006016">
    <property type="entry name" value="UspA"/>
</dbReference>
<keyword evidence="3" id="KW-1185">Reference proteome</keyword>
<evidence type="ECO:0000313" key="2">
    <source>
        <dbReference type="EMBL" id="ELY50807.1"/>
    </source>
</evidence>
<dbReference type="RefSeq" id="WP_008427282.1">
    <property type="nucleotide sequence ID" value="NZ_AOIA01000166.1"/>
</dbReference>
<comment type="caution">
    <text evidence="2">The sequence shown here is derived from an EMBL/GenBank/DDBJ whole genome shotgun (WGS) entry which is preliminary data.</text>
</comment>
<gene>
    <name evidence="2" type="ORF">C492_21557</name>
</gene>
<accession>L9WN37</accession>
<dbReference type="AlphaFoldDB" id="L9WN37"/>
<reference evidence="2 3" key="1">
    <citation type="journal article" date="2014" name="PLoS Genet.">
        <title>Phylogenetically driven sequencing of extremely halophilic archaea reveals strategies for static and dynamic osmo-response.</title>
        <authorList>
            <person name="Becker E.A."/>
            <person name="Seitzer P.M."/>
            <person name="Tritt A."/>
            <person name="Larsen D."/>
            <person name="Krusor M."/>
            <person name="Yao A.I."/>
            <person name="Wu D."/>
            <person name="Madern D."/>
            <person name="Eisen J.A."/>
            <person name="Darling A.E."/>
            <person name="Facciotti M.T."/>
        </authorList>
    </citation>
    <scope>NUCLEOTIDE SEQUENCE [LARGE SCALE GENOMIC DNA]</scope>
    <source>
        <strain evidence="2 3">DSM 18795</strain>
    </source>
</reference>
<dbReference type="Gene3D" id="3.40.50.620">
    <property type="entry name" value="HUPs"/>
    <property type="match status" value="1"/>
</dbReference>
<dbReference type="Proteomes" id="UP000011531">
    <property type="component" value="Unassembled WGS sequence"/>
</dbReference>
<dbReference type="PANTHER" id="PTHR31964">
    <property type="entry name" value="ADENINE NUCLEOTIDE ALPHA HYDROLASES-LIKE SUPERFAMILY PROTEIN"/>
    <property type="match status" value="1"/>
</dbReference>
<organism evidence="2 3">
    <name type="scientific">Natronococcus jeotgali DSM 18795</name>
    <dbReference type="NCBI Taxonomy" id="1227498"/>
    <lineage>
        <taxon>Archaea</taxon>
        <taxon>Methanobacteriati</taxon>
        <taxon>Methanobacteriota</taxon>
        <taxon>Stenosarchaea group</taxon>
        <taxon>Halobacteria</taxon>
        <taxon>Halobacteriales</taxon>
        <taxon>Natrialbaceae</taxon>
        <taxon>Natronococcus</taxon>
    </lineage>
</organism>
<dbReference type="STRING" id="1227498.C492_21557"/>
<name>L9WN37_9EURY</name>
<dbReference type="PANTHER" id="PTHR31964:SF113">
    <property type="entry name" value="USPA DOMAIN-CONTAINING PROTEIN"/>
    <property type="match status" value="1"/>
</dbReference>
<evidence type="ECO:0000259" key="1">
    <source>
        <dbReference type="Pfam" id="PF00582"/>
    </source>
</evidence>
<sequence length="141" mass="15503">MVRGQILVPVDRSDRSDRALEYAIDSFPDTELTVLHVISPSSYRYGNTGGYAYSDEIEARLRKRGQAVLEDARRTAAEYDREVRTELKLGSPARAITEYATARGIDHVVLGSHGRDGVSRILLGSVRKSGGFSSQSGRVAF</sequence>
<proteinExistence type="predicted"/>
<dbReference type="PRINTS" id="PR01438">
    <property type="entry name" value="UNVRSLSTRESS"/>
</dbReference>
<dbReference type="CDD" id="cd00293">
    <property type="entry name" value="USP-like"/>
    <property type="match status" value="1"/>
</dbReference>
<dbReference type="InterPro" id="IPR014729">
    <property type="entry name" value="Rossmann-like_a/b/a_fold"/>
</dbReference>
<protein>
    <submittedName>
        <fullName evidence="2">UspA domain-containing protein</fullName>
    </submittedName>
</protein>
<dbReference type="EMBL" id="AOIA01000166">
    <property type="protein sequence ID" value="ELY50807.1"/>
    <property type="molecule type" value="Genomic_DNA"/>
</dbReference>
<dbReference type="SUPFAM" id="SSF52402">
    <property type="entry name" value="Adenine nucleotide alpha hydrolases-like"/>
    <property type="match status" value="1"/>
</dbReference>
<dbReference type="InterPro" id="IPR006015">
    <property type="entry name" value="Universal_stress_UspA"/>
</dbReference>
<dbReference type="Pfam" id="PF00582">
    <property type="entry name" value="Usp"/>
    <property type="match status" value="1"/>
</dbReference>
<feature type="domain" description="UspA" evidence="1">
    <location>
        <begin position="5"/>
        <end position="126"/>
    </location>
</feature>